<keyword evidence="5" id="KW-0597">Phosphoprotein</keyword>
<evidence type="ECO:0000256" key="10">
    <source>
        <dbReference type="ARBA" id="ARBA00022840"/>
    </source>
</evidence>
<evidence type="ECO:0000256" key="11">
    <source>
        <dbReference type="ARBA" id="ARBA00047559"/>
    </source>
</evidence>
<keyword evidence="4 15" id="KW-0723">Serine/threonine-protein kinase</keyword>
<feature type="compositionally biased region" description="Polar residues" evidence="21">
    <location>
        <begin position="921"/>
        <end position="931"/>
    </location>
</feature>
<evidence type="ECO:0000256" key="17">
    <source>
        <dbReference type="PIRSR" id="PIRSR000556-2"/>
    </source>
</evidence>
<dbReference type="GeneTree" id="ENSGT00940000159629"/>
<evidence type="ECO:0000259" key="22">
    <source>
        <dbReference type="PROSITE" id="PS50002"/>
    </source>
</evidence>
<reference evidence="24" key="2">
    <citation type="submission" date="2025-08" db="UniProtKB">
        <authorList>
            <consortium name="Ensembl"/>
        </authorList>
    </citation>
    <scope>IDENTIFICATION</scope>
</reference>
<accession>A0A6I9LEY9</accession>
<evidence type="ECO:0000256" key="16">
    <source>
        <dbReference type="PIRSR" id="PIRSR000556-1"/>
    </source>
</evidence>
<feature type="domain" description="Protein kinase" evidence="23">
    <location>
        <begin position="110"/>
        <end position="385"/>
    </location>
</feature>
<evidence type="ECO:0000256" key="13">
    <source>
        <dbReference type="ARBA" id="ARBA00053407"/>
    </source>
</evidence>
<evidence type="ECO:0000256" key="4">
    <source>
        <dbReference type="ARBA" id="ARBA00022527"/>
    </source>
</evidence>
<dbReference type="PROSITE" id="PS00108">
    <property type="entry name" value="PROTEIN_KINASE_ST"/>
    <property type="match status" value="1"/>
</dbReference>
<comment type="similarity">
    <text evidence="2 15">Belongs to the protein kinase superfamily. STE Ser/Thr protein kinase family. MAP kinase kinase kinase subfamily.</text>
</comment>
<dbReference type="FunFam" id="3.30.200.20:FF:000085">
    <property type="entry name" value="Mitogen-activated protein kinase kinase kinase"/>
    <property type="match status" value="1"/>
</dbReference>
<dbReference type="FunFam" id="2.30.30.40:FF:000169">
    <property type="entry name" value="Mitogen-activated protein kinase kinase kinase"/>
    <property type="match status" value="1"/>
</dbReference>
<evidence type="ECO:0000313" key="25">
    <source>
        <dbReference type="Proteomes" id="UP000694547"/>
    </source>
</evidence>
<dbReference type="InterPro" id="IPR051681">
    <property type="entry name" value="Ser/Thr_Kinases-Pseudokinases"/>
</dbReference>
<sequence>MALPGAEGTADTPRSPGRGDSGCSSSGMWAALYDFDARGEDELSLRRGQLVEVLSQDAAVSGDEGWWAGQVQRRLGIFPASYVAPCGPVPPPAPPLPQPYSPVHVDFERLELKELIGAGGFGQVYRATWQGQEVAVKAARRDPEQDAAAAAESVRREARLFAMLRHPNIIQLRGVCLQQPHLCLVLEFARGGALNRALAAAAPDPRAPGPRRARRIPPHVLVNWAVQIARGMLYLHEEAVVPILHRDLKSSNILLLEKIEHDDICNKTLKITDFGLAREWHRTTRMSAAGTYAWMAPEVIRSSLFSKGSDIWSYGVLLWELLTGEVPYRGIDGLAVAYGVAVNKLTLPIPSTCPEPFAKLMKECWEQDPHIRPSFALILQQLTAIEGAVATEMPQESFHSMQEDWKLEIQQMFSELRTKEKELRSREEELSRAALQQKSQELLLRRREQQLAEREIDVLERELNVLIFQLNQEAPHVKKRKGKFRRGRLRLKDGHRISLPSDFQHKITVQASPTLDKRRSSDSRLCSPPSSPLMLPRLRAIQLTSDESNKPRGRNVVFRQEDFEDVKRNFKKRGCTWGPSSIQVKEKPEGRERVRPLSDGNSPWSSLLIKSQKTTPLASLFVDQPGSCEELKLVPDGLEHRKPKQMKIPGQAYVGLPLCKDSQREHPVEAESREEEPSKGSPVNNVGAPTLRKRTETALYECGVLLASLALGLDVRKLHRTQAPKKPSLKEGKKPEGTLQWVSKCQTSTSPLLRQPSAGRASSDDPSLLAPSATSLSSKSSLSTKCLLQADEEEPSLGITQISCGPTMLTPEPCSATPESSCELIPGPRLKNDYGILRGMSPALLEQTGEKLPACATVGDKECHHAWMGSKETPFLPQGAHGDSGPPHSASPGPQSELASQDSPVKPQGVLAKHQTCPAAPQSSHTPSLRTASPPVWACDMEHAVPALACLLGAQERSRCQAPSLLDANVEGQRKDCATSLCRVRSVTCQPSIYALEKDFLT</sequence>
<dbReference type="RefSeq" id="XP_006982556.1">
    <property type="nucleotide sequence ID" value="XM_006982494.4"/>
</dbReference>
<keyword evidence="10 15" id="KW-0067">ATP-binding</keyword>
<comment type="catalytic activity">
    <reaction evidence="12">
        <text>L-seryl-[protein] + ATP = O-phospho-L-seryl-[protein] + ADP + H(+)</text>
        <dbReference type="Rhea" id="RHEA:17989"/>
        <dbReference type="Rhea" id="RHEA-COMP:9863"/>
        <dbReference type="Rhea" id="RHEA-COMP:11604"/>
        <dbReference type="ChEBI" id="CHEBI:15378"/>
        <dbReference type="ChEBI" id="CHEBI:29999"/>
        <dbReference type="ChEBI" id="CHEBI:30616"/>
        <dbReference type="ChEBI" id="CHEBI:83421"/>
        <dbReference type="ChEBI" id="CHEBI:456216"/>
        <dbReference type="EC" id="2.7.11.25"/>
    </reaction>
</comment>
<name>A0A6I9LEY9_PERMB</name>
<keyword evidence="3 18" id="KW-0728">SH3 domain</keyword>
<evidence type="ECO:0000256" key="3">
    <source>
        <dbReference type="ARBA" id="ARBA00022443"/>
    </source>
</evidence>
<feature type="coiled-coil region" evidence="20">
    <location>
        <begin position="409"/>
        <end position="469"/>
    </location>
</feature>
<evidence type="ECO:0000256" key="6">
    <source>
        <dbReference type="ARBA" id="ARBA00022679"/>
    </source>
</evidence>
<reference evidence="24 25" key="1">
    <citation type="submission" date="2018-10" db="EMBL/GenBank/DDBJ databases">
        <title>Improved assembly of the deer mouse Peromyscus maniculatus genome.</title>
        <authorList>
            <person name="Lassance J.-M."/>
            <person name="Hoekstra H.E."/>
        </authorList>
    </citation>
    <scope>NUCLEOTIDE SEQUENCE [LARGE SCALE GENOMIC DNA]</scope>
</reference>
<dbReference type="InterPro" id="IPR000719">
    <property type="entry name" value="Prot_kinase_dom"/>
</dbReference>
<dbReference type="PRINTS" id="PR00452">
    <property type="entry name" value="SH3DOMAIN"/>
</dbReference>
<feature type="binding site" evidence="17">
    <location>
        <begin position="116"/>
        <end position="124"/>
    </location>
    <ligand>
        <name>ATP</name>
        <dbReference type="ChEBI" id="CHEBI:30616"/>
    </ligand>
</feature>
<dbReference type="SMART" id="SM00326">
    <property type="entry name" value="SH3"/>
    <property type="match status" value="1"/>
</dbReference>
<dbReference type="InterPro" id="IPR001452">
    <property type="entry name" value="SH3_domain"/>
</dbReference>
<comment type="function">
    <text evidence="13">Negative regulator of TLR4 signaling. Does not activate JNK1/MAPK8 pathway, p38/MAPK14, nor ERK2/MAPK1 pathways.</text>
</comment>
<dbReference type="OrthoDB" id="339325at2759"/>
<feature type="region of interest" description="Disordered" evidence="21">
    <location>
        <begin position="750"/>
        <end position="775"/>
    </location>
</feature>
<evidence type="ECO:0000256" key="15">
    <source>
        <dbReference type="PIRNR" id="PIRNR000556"/>
    </source>
</evidence>
<keyword evidence="25" id="KW-1185">Reference proteome</keyword>
<dbReference type="InterPro" id="IPR036028">
    <property type="entry name" value="SH3-like_dom_sf"/>
</dbReference>
<dbReference type="PRINTS" id="PR00109">
    <property type="entry name" value="TYRKINASE"/>
</dbReference>
<comment type="catalytic activity">
    <reaction evidence="11 15">
        <text>L-threonyl-[protein] + ATP = O-phospho-L-threonyl-[protein] + ADP + H(+)</text>
        <dbReference type="Rhea" id="RHEA:46608"/>
        <dbReference type="Rhea" id="RHEA-COMP:11060"/>
        <dbReference type="Rhea" id="RHEA-COMP:11605"/>
        <dbReference type="ChEBI" id="CHEBI:15378"/>
        <dbReference type="ChEBI" id="CHEBI:30013"/>
        <dbReference type="ChEBI" id="CHEBI:30616"/>
        <dbReference type="ChEBI" id="CHEBI:61977"/>
        <dbReference type="ChEBI" id="CHEBI:456216"/>
        <dbReference type="EC" id="2.7.11.25"/>
    </reaction>
</comment>
<feature type="binding site" evidence="17 19">
    <location>
        <position position="137"/>
    </location>
    <ligand>
        <name>ATP</name>
        <dbReference type="ChEBI" id="CHEBI:30616"/>
    </ligand>
</feature>
<dbReference type="SMART" id="SM00220">
    <property type="entry name" value="S_TKc"/>
    <property type="match status" value="1"/>
</dbReference>
<keyword evidence="9 15" id="KW-0418">Kinase</keyword>
<keyword evidence="20" id="KW-0175">Coiled coil</keyword>
<evidence type="ECO:0000256" key="14">
    <source>
        <dbReference type="ARBA" id="ARBA00065138"/>
    </source>
</evidence>
<evidence type="ECO:0000256" key="20">
    <source>
        <dbReference type="SAM" id="Coils"/>
    </source>
</evidence>
<feature type="compositionally biased region" description="Low complexity" evidence="21">
    <location>
        <begin position="766"/>
        <end position="775"/>
    </location>
</feature>
<dbReference type="GO" id="GO:0004706">
    <property type="term" value="F:JUN kinase kinase kinase activity"/>
    <property type="evidence" value="ECO:0007669"/>
    <property type="project" value="TreeGrafter"/>
</dbReference>
<dbReference type="SUPFAM" id="SSF50044">
    <property type="entry name" value="SH3-domain"/>
    <property type="match status" value="1"/>
</dbReference>
<comment type="cofactor">
    <cofactor evidence="1">
        <name>Mg(2+)</name>
        <dbReference type="ChEBI" id="CHEBI:18420"/>
    </cofactor>
</comment>
<evidence type="ECO:0000313" key="24">
    <source>
        <dbReference type="Ensembl" id="ENSPEMP00000020457.1"/>
    </source>
</evidence>
<feature type="domain" description="SH3" evidence="22">
    <location>
        <begin position="24"/>
        <end position="88"/>
    </location>
</feature>
<keyword evidence="8 15" id="KW-0547">Nucleotide-binding</keyword>
<dbReference type="PANTHER" id="PTHR44329:SF30">
    <property type="entry name" value="MITOGEN-ACTIVATED PROTEIN KINASE KINASE KINASE 21"/>
    <property type="match status" value="1"/>
</dbReference>
<feature type="region of interest" description="Disordered" evidence="21">
    <location>
        <begin position="663"/>
        <end position="689"/>
    </location>
</feature>
<proteinExistence type="inferred from homology"/>
<dbReference type="PIRSF" id="PIRSF000556">
    <property type="entry name" value="MAPKKK9_11"/>
    <property type="match status" value="1"/>
</dbReference>
<evidence type="ECO:0000256" key="21">
    <source>
        <dbReference type="SAM" id="MobiDB-lite"/>
    </source>
</evidence>
<dbReference type="Gene3D" id="2.30.30.40">
    <property type="entry name" value="SH3 Domains"/>
    <property type="match status" value="1"/>
</dbReference>
<dbReference type="PROSITE" id="PS50002">
    <property type="entry name" value="SH3"/>
    <property type="match status" value="1"/>
</dbReference>
<dbReference type="InterPro" id="IPR016231">
    <property type="entry name" value="MLK1-4"/>
</dbReference>
<dbReference type="EC" id="2.7.11.25" evidence="15"/>
<dbReference type="Pfam" id="PF07714">
    <property type="entry name" value="PK_Tyr_Ser-Thr"/>
    <property type="match status" value="1"/>
</dbReference>
<dbReference type="PROSITE" id="PS50011">
    <property type="entry name" value="PROTEIN_KINASE_DOM"/>
    <property type="match status" value="1"/>
</dbReference>
<evidence type="ECO:0000256" key="18">
    <source>
        <dbReference type="PROSITE-ProRule" id="PRU00192"/>
    </source>
</evidence>
<comment type="subunit">
    <text evidence="14">Homodimer. Interacts with TLR4.</text>
</comment>
<dbReference type="FunFam" id="1.10.510.10:FF:000076">
    <property type="entry name" value="Mitogen-activated protein kinase kinase kinase"/>
    <property type="match status" value="1"/>
</dbReference>
<dbReference type="GeneID" id="102905912"/>
<dbReference type="PROSITE" id="PS00107">
    <property type="entry name" value="PROTEIN_KINASE_ATP"/>
    <property type="match status" value="1"/>
</dbReference>
<gene>
    <name evidence="24" type="primary">Map3k21</name>
</gene>
<feature type="region of interest" description="Disordered" evidence="21">
    <location>
        <begin position="1"/>
        <end position="24"/>
    </location>
</feature>
<dbReference type="InterPro" id="IPR017441">
    <property type="entry name" value="Protein_kinase_ATP_BS"/>
</dbReference>
<dbReference type="InterPro" id="IPR011009">
    <property type="entry name" value="Kinase-like_dom_sf"/>
</dbReference>
<dbReference type="Pfam" id="PF14604">
    <property type="entry name" value="SH3_9"/>
    <property type="match status" value="1"/>
</dbReference>
<evidence type="ECO:0000259" key="23">
    <source>
        <dbReference type="PROSITE" id="PS50011"/>
    </source>
</evidence>
<dbReference type="AlphaFoldDB" id="A0A6I9LEY9"/>
<dbReference type="CTD" id="84451"/>
<evidence type="ECO:0000256" key="8">
    <source>
        <dbReference type="ARBA" id="ARBA00022741"/>
    </source>
</evidence>
<evidence type="ECO:0000256" key="9">
    <source>
        <dbReference type="ARBA" id="ARBA00022777"/>
    </source>
</evidence>
<evidence type="ECO:0000256" key="1">
    <source>
        <dbReference type="ARBA" id="ARBA00001946"/>
    </source>
</evidence>
<evidence type="ECO:0000256" key="5">
    <source>
        <dbReference type="ARBA" id="ARBA00022553"/>
    </source>
</evidence>
<evidence type="ECO:0000256" key="12">
    <source>
        <dbReference type="ARBA" id="ARBA00048329"/>
    </source>
</evidence>
<evidence type="ECO:0000256" key="7">
    <source>
        <dbReference type="ARBA" id="ARBA00022737"/>
    </source>
</evidence>
<keyword evidence="6 15" id="KW-0808">Transferase</keyword>
<protein>
    <recommendedName>
        <fullName evidence="15">Mitogen-activated protein kinase kinase kinase</fullName>
        <ecNumber evidence="15">2.7.11.25</ecNumber>
    </recommendedName>
</protein>
<dbReference type="Gene3D" id="1.10.510.10">
    <property type="entry name" value="Transferase(Phosphotransferase) domain 1"/>
    <property type="match status" value="1"/>
</dbReference>
<reference evidence="24" key="3">
    <citation type="submission" date="2025-09" db="UniProtKB">
        <authorList>
            <consortium name="Ensembl"/>
        </authorList>
    </citation>
    <scope>IDENTIFICATION</scope>
</reference>
<evidence type="ECO:0000256" key="19">
    <source>
        <dbReference type="PROSITE-ProRule" id="PRU10141"/>
    </source>
</evidence>
<dbReference type="InterPro" id="IPR008271">
    <property type="entry name" value="Ser/Thr_kinase_AS"/>
</dbReference>
<dbReference type="SUPFAM" id="SSF56112">
    <property type="entry name" value="Protein kinase-like (PK-like)"/>
    <property type="match status" value="1"/>
</dbReference>
<dbReference type="GO" id="GO:0005524">
    <property type="term" value="F:ATP binding"/>
    <property type="evidence" value="ECO:0007669"/>
    <property type="project" value="UniProtKB-UniRule"/>
</dbReference>
<evidence type="ECO:0000256" key="2">
    <source>
        <dbReference type="ARBA" id="ARBA00006529"/>
    </source>
</evidence>
<dbReference type="PANTHER" id="PTHR44329">
    <property type="entry name" value="SERINE/THREONINE-PROTEIN KINASE TNNI3K-RELATED"/>
    <property type="match status" value="1"/>
</dbReference>
<feature type="compositionally biased region" description="Polar residues" evidence="21">
    <location>
        <begin position="892"/>
        <end position="903"/>
    </location>
</feature>
<feature type="compositionally biased region" description="Basic and acidic residues" evidence="21">
    <location>
        <begin position="663"/>
        <end position="678"/>
    </location>
</feature>
<feature type="active site" description="Proton acceptor" evidence="16">
    <location>
        <position position="247"/>
    </location>
</feature>
<comment type="activity regulation">
    <text evidence="15">Homodimerization via the leucine zipper domains is required for autophosphorylation.</text>
</comment>
<keyword evidence="7" id="KW-0677">Repeat</keyword>
<dbReference type="Proteomes" id="UP000694547">
    <property type="component" value="Chromosome 5"/>
</dbReference>
<feature type="region of interest" description="Disordered" evidence="21">
    <location>
        <begin position="871"/>
        <end position="932"/>
    </location>
</feature>
<dbReference type="Ensembl" id="ENSPEMT00000024805.2">
    <property type="protein sequence ID" value="ENSPEMP00000020457.1"/>
    <property type="gene ID" value="ENSPEMG00000018415.2"/>
</dbReference>
<dbReference type="InterPro" id="IPR001245">
    <property type="entry name" value="Ser-Thr/Tyr_kinase_cat_dom"/>
</dbReference>
<dbReference type="Gene3D" id="3.30.200.20">
    <property type="entry name" value="Phosphorylase Kinase, domain 1"/>
    <property type="match status" value="1"/>
</dbReference>
<organism evidence="24 25">
    <name type="scientific">Peromyscus maniculatus bairdii</name>
    <name type="common">Prairie deer mouse</name>
    <dbReference type="NCBI Taxonomy" id="230844"/>
    <lineage>
        <taxon>Eukaryota</taxon>
        <taxon>Metazoa</taxon>
        <taxon>Chordata</taxon>
        <taxon>Craniata</taxon>
        <taxon>Vertebrata</taxon>
        <taxon>Euteleostomi</taxon>
        <taxon>Mammalia</taxon>
        <taxon>Eutheria</taxon>
        <taxon>Euarchontoglires</taxon>
        <taxon>Glires</taxon>
        <taxon>Rodentia</taxon>
        <taxon>Myomorpha</taxon>
        <taxon>Muroidea</taxon>
        <taxon>Cricetidae</taxon>
        <taxon>Neotominae</taxon>
        <taxon>Peromyscus</taxon>
    </lineage>
</organism>